<evidence type="ECO:0000313" key="2">
    <source>
        <dbReference type="Proteomes" id="UP001519332"/>
    </source>
</evidence>
<organism evidence="1 2">
    <name type="scientific">Kibdelosporangium banguiense</name>
    <dbReference type="NCBI Taxonomy" id="1365924"/>
    <lineage>
        <taxon>Bacteria</taxon>
        <taxon>Bacillati</taxon>
        <taxon>Actinomycetota</taxon>
        <taxon>Actinomycetes</taxon>
        <taxon>Pseudonocardiales</taxon>
        <taxon>Pseudonocardiaceae</taxon>
        <taxon>Kibdelosporangium</taxon>
    </lineage>
</organism>
<accession>A0ABS4TAH0</accession>
<gene>
    <name evidence="1" type="ORF">JOF56_001805</name>
</gene>
<dbReference type="Proteomes" id="UP001519332">
    <property type="component" value="Unassembled WGS sequence"/>
</dbReference>
<evidence type="ECO:0000313" key="1">
    <source>
        <dbReference type="EMBL" id="MBP2321420.1"/>
    </source>
</evidence>
<reference evidence="1 2" key="1">
    <citation type="submission" date="2021-03" db="EMBL/GenBank/DDBJ databases">
        <title>Sequencing the genomes of 1000 actinobacteria strains.</title>
        <authorList>
            <person name="Klenk H.-P."/>
        </authorList>
    </citation>
    <scope>NUCLEOTIDE SEQUENCE [LARGE SCALE GENOMIC DNA]</scope>
    <source>
        <strain evidence="1 2">DSM 46670</strain>
    </source>
</reference>
<proteinExistence type="predicted"/>
<keyword evidence="2" id="KW-1185">Reference proteome</keyword>
<dbReference type="EMBL" id="JAGINW010000001">
    <property type="protein sequence ID" value="MBP2321420.1"/>
    <property type="molecule type" value="Genomic_DNA"/>
</dbReference>
<comment type="caution">
    <text evidence="1">The sequence shown here is derived from an EMBL/GenBank/DDBJ whole genome shotgun (WGS) entry which is preliminary data.</text>
</comment>
<sequence>MGQMSFFSAEAMQPGVADLAGLLCGPGQVVRFARAAARLSVAVDEPWRRAALAAAFAERGVDAELGVSEEEHPQVRTAFRTDLIGLADAWTPGAVKAVPVGLALDGAVLRLWALATGRWVENGYLLGLDPGAPETHEPLVQAVTRIGLPASLLGVRAGGPGLRLTGRRRIGRLVELVGRAPTPASEPHWPV</sequence>
<name>A0ABS4TAH0_9PSEU</name>
<protein>
    <submittedName>
        <fullName evidence="1">Uncharacterized protein</fullName>
    </submittedName>
</protein>